<sequence length="257" mass="27175">MSSFTEGEQEEIKLLHDLFSDLELIIIEHVYRQHDKDYKATQEALAELANHPSKQEAMLATIQQGATHPAMQPAQVRLMGQGSTDAPGPSGNLIGALALSSAGEEPEPSPSYLQRAASGGFADQEPDRQGSGNAWEFTSLADTLVNVGGGLTEGITSLATHITGWVADLASAFDAGWGEDEDEEGASHPHPRYDKDAPAVGIGGALGLERPYQRRGGGAQAGSSGGALPASSMPRDELAEEEEEYDAGDDDEFKKDD</sequence>
<accession>A0A7S0WR25</accession>
<name>A0A7S0WR25_9CHLO</name>
<protein>
    <recommendedName>
        <fullName evidence="3">CUE domain-containing protein</fullName>
    </recommendedName>
</protein>
<evidence type="ECO:0008006" key="3">
    <source>
        <dbReference type="Google" id="ProtNLM"/>
    </source>
</evidence>
<gene>
    <name evidence="2" type="ORF">CLEI1391_LOCUS8447</name>
</gene>
<dbReference type="AlphaFoldDB" id="A0A7S0WR25"/>
<evidence type="ECO:0000256" key="1">
    <source>
        <dbReference type="SAM" id="MobiDB-lite"/>
    </source>
</evidence>
<organism evidence="2">
    <name type="scientific">Chlamydomonas leiostraca</name>
    <dbReference type="NCBI Taxonomy" id="1034604"/>
    <lineage>
        <taxon>Eukaryota</taxon>
        <taxon>Viridiplantae</taxon>
        <taxon>Chlorophyta</taxon>
        <taxon>core chlorophytes</taxon>
        <taxon>Chlorophyceae</taxon>
        <taxon>CS clade</taxon>
        <taxon>Chlamydomonadales</taxon>
        <taxon>Chlamydomonadaceae</taxon>
        <taxon>Chlamydomonas</taxon>
    </lineage>
</organism>
<reference evidence="2" key="1">
    <citation type="submission" date="2021-01" db="EMBL/GenBank/DDBJ databases">
        <authorList>
            <person name="Corre E."/>
            <person name="Pelletier E."/>
            <person name="Niang G."/>
            <person name="Scheremetjew M."/>
            <person name="Finn R."/>
            <person name="Kale V."/>
            <person name="Holt S."/>
            <person name="Cochrane G."/>
            <person name="Meng A."/>
            <person name="Brown T."/>
            <person name="Cohen L."/>
        </authorList>
    </citation>
    <scope>NUCLEOTIDE SEQUENCE</scope>
    <source>
        <strain evidence="2">SAG 11-49</strain>
    </source>
</reference>
<feature type="region of interest" description="Disordered" evidence="1">
    <location>
        <begin position="100"/>
        <end position="133"/>
    </location>
</feature>
<evidence type="ECO:0000313" key="2">
    <source>
        <dbReference type="EMBL" id="CAD8678279.1"/>
    </source>
</evidence>
<dbReference type="EMBL" id="HBFB01014923">
    <property type="protein sequence ID" value="CAD8678279.1"/>
    <property type="molecule type" value="Transcribed_RNA"/>
</dbReference>
<feature type="region of interest" description="Disordered" evidence="1">
    <location>
        <begin position="178"/>
        <end position="257"/>
    </location>
</feature>
<feature type="compositionally biased region" description="Gly residues" evidence="1">
    <location>
        <begin position="215"/>
        <end position="225"/>
    </location>
</feature>
<feature type="compositionally biased region" description="Basic and acidic residues" evidence="1">
    <location>
        <begin position="185"/>
        <end position="197"/>
    </location>
</feature>
<proteinExistence type="predicted"/>
<feature type="compositionally biased region" description="Acidic residues" evidence="1">
    <location>
        <begin position="238"/>
        <end position="251"/>
    </location>
</feature>